<feature type="region of interest" description="Disordered" evidence="13">
    <location>
        <begin position="643"/>
        <end position="701"/>
    </location>
</feature>
<keyword evidence="15" id="KW-1185">Reference proteome</keyword>
<evidence type="ECO:0000256" key="12">
    <source>
        <dbReference type="ARBA" id="ARBA00024631"/>
    </source>
</evidence>
<name>A0AAV9XBV2_9PEZI</name>
<evidence type="ECO:0000256" key="9">
    <source>
        <dbReference type="ARBA" id="ARBA00023136"/>
    </source>
</evidence>
<dbReference type="GO" id="GO:0005789">
    <property type="term" value="C:endoplasmic reticulum membrane"/>
    <property type="evidence" value="ECO:0007669"/>
    <property type="project" value="UniProtKB-SubCell"/>
</dbReference>
<dbReference type="EMBL" id="JAVHJO010000006">
    <property type="protein sequence ID" value="KAK6539575.1"/>
    <property type="molecule type" value="Genomic_DNA"/>
</dbReference>
<feature type="compositionally biased region" description="Polar residues" evidence="13">
    <location>
        <begin position="484"/>
        <end position="498"/>
    </location>
</feature>
<dbReference type="GO" id="GO:0000045">
    <property type="term" value="P:autophagosome assembly"/>
    <property type="evidence" value="ECO:0007669"/>
    <property type="project" value="TreeGrafter"/>
</dbReference>
<feature type="region of interest" description="Disordered" evidence="13">
    <location>
        <begin position="781"/>
        <end position="804"/>
    </location>
</feature>
<comment type="similarity">
    <text evidence="3">Belongs to the ATG2 family.</text>
</comment>
<gene>
    <name evidence="14" type="primary">ATG2</name>
    <name evidence="14" type="ORF">TWF694_009785</name>
</gene>
<feature type="region of interest" description="Disordered" evidence="13">
    <location>
        <begin position="164"/>
        <end position="193"/>
    </location>
</feature>
<keyword evidence="9" id="KW-0472">Membrane</keyword>
<feature type="region of interest" description="Disordered" evidence="13">
    <location>
        <begin position="340"/>
        <end position="407"/>
    </location>
</feature>
<dbReference type="GO" id="GO:0043495">
    <property type="term" value="F:protein-membrane adaptor activity"/>
    <property type="evidence" value="ECO:0007669"/>
    <property type="project" value="TreeGrafter"/>
</dbReference>
<accession>A0AAV9XBV2</accession>
<dbReference type="GO" id="GO:0061723">
    <property type="term" value="P:glycophagy"/>
    <property type="evidence" value="ECO:0007669"/>
    <property type="project" value="TreeGrafter"/>
</dbReference>
<feature type="region of interest" description="Disordered" evidence="13">
    <location>
        <begin position="245"/>
        <end position="270"/>
    </location>
</feature>
<comment type="subcellular location">
    <subcellularLocation>
        <location evidence="1">Endoplasmic reticulum membrane</location>
        <topology evidence="1">Peripheral membrane protein</topology>
    </subcellularLocation>
    <subcellularLocation>
        <location evidence="2">Preautophagosomal structure membrane</location>
        <topology evidence="2">Peripheral membrane protein</topology>
    </subcellularLocation>
</comment>
<feature type="region of interest" description="Disordered" evidence="13">
    <location>
        <begin position="49"/>
        <end position="147"/>
    </location>
</feature>
<dbReference type="InterPro" id="IPR026849">
    <property type="entry name" value="ATG2"/>
</dbReference>
<keyword evidence="5" id="KW-0813">Transport</keyword>
<evidence type="ECO:0000256" key="6">
    <source>
        <dbReference type="ARBA" id="ARBA00022824"/>
    </source>
</evidence>
<feature type="region of interest" description="Disordered" evidence="13">
    <location>
        <begin position="201"/>
        <end position="220"/>
    </location>
</feature>
<feature type="region of interest" description="Disordered" evidence="13">
    <location>
        <begin position="484"/>
        <end position="518"/>
    </location>
</feature>
<evidence type="ECO:0000256" key="10">
    <source>
        <dbReference type="ARBA" id="ARBA00024479"/>
    </source>
</evidence>
<feature type="compositionally biased region" description="Polar residues" evidence="13">
    <location>
        <begin position="98"/>
        <end position="112"/>
    </location>
</feature>
<dbReference type="GO" id="GO:0034045">
    <property type="term" value="C:phagophore assembly site membrane"/>
    <property type="evidence" value="ECO:0007669"/>
    <property type="project" value="UniProtKB-SubCell"/>
</dbReference>
<dbReference type="GO" id="GO:0061709">
    <property type="term" value="P:reticulophagy"/>
    <property type="evidence" value="ECO:0007669"/>
    <property type="project" value="TreeGrafter"/>
</dbReference>
<evidence type="ECO:0000256" key="7">
    <source>
        <dbReference type="ARBA" id="ARBA00023006"/>
    </source>
</evidence>
<comment type="catalytic activity">
    <reaction evidence="10">
        <text>a 1,2-diacyl-sn-glycero-3-phospho-L-serine(in) = a 1,2-diacyl-sn-glycero-3-phospho-L-serine(out)</text>
        <dbReference type="Rhea" id="RHEA:38663"/>
        <dbReference type="ChEBI" id="CHEBI:57262"/>
    </reaction>
</comment>
<feature type="compositionally biased region" description="Basic and acidic residues" evidence="13">
    <location>
        <begin position="363"/>
        <end position="387"/>
    </location>
</feature>
<dbReference type="GO" id="GO:0034727">
    <property type="term" value="P:piecemeal microautophagy of the nucleus"/>
    <property type="evidence" value="ECO:0007669"/>
    <property type="project" value="TreeGrafter"/>
</dbReference>
<keyword evidence="6" id="KW-0256">Endoplasmic reticulum</keyword>
<dbReference type="GO" id="GO:0061908">
    <property type="term" value="C:phagophore"/>
    <property type="evidence" value="ECO:0007669"/>
    <property type="project" value="TreeGrafter"/>
</dbReference>
<feature type="region of interest" description="Disordered" evidence="13">
    <location>
        <begin position="1661"/>
        <end position="1683"/>
    </location>
</feature>
<feature type="compositionally biased region" description="Polar residues" evidence="13">
    <location>
        <begin position="169"/>
        <end position="185"/>
    </location>
</feature>
<evidence type="ECO:0000256" key="4">
    <source>
        <dbReference type="ARBA" id="ARBA00018070"/>
    </source>
</evidence>
<evidence type="ECO:0000256" key="11">
    <source>
        <dbReference type="ARBA" id="ARBA00024615"/>
    </source>
</evidence>
<dbReference type="Pfam" id="PF13329">
    <property type="entry name" value="ATG2_CAD"/>
    <property type="match status" value="1"/>
</dbReference>
<feature type="compositionally biased region" description="Pro residues" evidence="13">
    <location>
        <begin position="687"/>
        <end position="696"/>
    </location>
</feature>
<organism evidence="14 15">
    <name type="scientific">Orbilia ellipsospora</name>
    <dbReference type="NCBI Taxonomy" id="2528407"/>
    <lineage>
        <taxon>Eukaryota</taxon>
        <taxon>Fungi</taxon>
        <taxon>Dikarya</taxon>
        <taxon>Ascomycota</taxon>
        <taxon>Pezizomycotina</taxon>
        <taxon>Orbiliomycetes</taxon>
        <taxon>Orbiliales</taxon>
        <taxon>Orbiliaceae</taxon>
        <taxon>Orbilia</taxon>
    </lineage>
</organism>
<feature type="compositionally biased region" description="Acidic residues" evidence="13">
    <location>
        <begin position="206"/>
        <end position="215"/>
    </location>
</feature>
<comment type="catalytic activity">
    <reaction evidence="12">
        <text>a 1,2-diacyl-sn-glycero-3-phosphocholine(in) = a 1,2-diacyl-sn-glycero-3-phosphocholine(out)</text>
        <dbReference type="Rhea" id="RHEA:38571"/>
        <dbReference type="ChEBI" id="CHEBI:57643"/>
    </reaction>
</comment>
<feature type="compositionally biased region" description="Low complexity" evidence="13">
    <location>
        <begin position="254"/>
        <end position="267"/>
    </location>
</feature>
<sequence length="2093" mass="230821">MAPRRSRSVKAGMRALRLDGIGISLLGLSDFFDDPVSMVLDSLGDTDTTASNSTVLPPAHSPAGPSNLKSSHPTTSGMAPHPSTDIPITGPSFHDSNKSFNAGSGTSHTFFAQMQEPPHHGYIPPPSPSISPPSSRNSSFRGSIGSDMMNSDLLSRSFLHPESLHGISPSASQPALSDYQPQTHDSPPILEHPNFRTMAEPIGNLIDDDSDDDSFKDEPRDLDLLQEPNTKFLGVTGMPLHFERRSQGESSFVSQPESESESNMSPSFHEQQIAVPIPRPAPLISISQTLSNLEAAHANPNLEHLDSDEYTYYHETPDDPIEYSNPDLLYLSQSITSERSAVSDVSELEEQPAIDNHEDEEPKVEVPREEVEPKVVYTDHDDDKASSDNDSVYESYPPSEADEEEVPSFISDVPAESPIKLTQSPTPITPLAELSPSRPIAEDHTMPEQTLESSHISSSNPPLELSHYDTDPQKIPRETAEMLQAQSMHSIRPSTSPSPLYRSGINPPARSLSEESIGSDSGLAESMIFSHEEAGSLYMSALGGSQPFTTSLAALAEEDDVTQTDSSPRNTRADAIPHIPQKSNVMLQKYLLRIDFVDIFIPGIASSPDEPVETPEAGTMSYSEYMTESSHPAMPGAFSVYAASRTRKKKPGDLSGSIEPSRARPKPNVSFQTSDVKSSKQSQRIPQTPPQPPPSSKSPVNRAEMEIGNVEVSVDFAVGKKLIVVTGTVLELVQIGNNTASPKSSVSKLSKEEPAQSDPTLVVSLVSLNITLVDKLPAITLSGEPDSKVEPHSSSSPTPDKNNDTVEILKISTSRLTFKKYSSLDAKSGYSKSVTEIVLRGCFVKVGQHDVIKFIRNQEPESKRSEKEAYKDSVLIFRITEDDERRYIQIKTVPMNFYFPIRGLEAMLPYFGGLESMLNLAASSNLSLKESTMTSHSSDSRLTEVPVAQKQTSLSVDVGGIIFELFISDFVGGIGISTSPIKVISNPANGLSVRIPQLALFGPDVASDSMGADSTLIVVSNINISFADSPSEDDLERLLTMITPSIDRYDGDDLLMIDVLLRQRRKGSVVRIDVGNVNGKMKDLNNISRFSMMAEELAKMATVAKYIPQDERPGMLTLIAVQAVTCDVFAGDELDTFSAKLGGLDICHVAAPTLLAFCLRQLSLIREFGSSEEEWVGESLPRSLTTSGEKDKNRPMLKVRMIGDEPEPEIKIKIWNARFEYHVDPVRALLSLTEKDTPDVLATNMVDSIANLAEKEITRHMKDSPQGSPNAQPLRLNIGLSGLCVALNPLDSPARALFLVQDGSFVCELSSQQPFSATLILNKANLVEIDDRHNLTSPQKLHLEPRKQKGELKEDLVWYTTQGYVSILTATSARASLKLEEGATDGEKMMAVEVEDVFIVVESCADSTQTLIGILNGMKPPLPESEEIKYLTQIMPVDVFANLDENAFVPMDNAFIGGQPRDLRSLEEIPEDLLEDEVPFNSQLIESYYPSSALPSSGGGGAAVPSQPPLTSFHEQVRVIAEEPLTFDDGYFQTPTKESKEKEEEIVPRRAALKVSVRNTQFIWNLHDGYDWHKTRHTISKAIQDVEERASRRRRHQETIGGIDDFEDEEEETYDVLFNSIYITLPAHRDPKDLSRDIQNQIRGDYDVQSETGSYAATTTTMDTQIPGGRHTSSRRRDQKFRRSQRNAMQFELKGVDVDFTIFAPDRQEVQSSVDLRIYDIQVTENVKTSTWRKFLTYMREAGVRERGLPMAHIHLDTLRPIPELAATELSIKVKLLPLRLYVDQDALEFLTRFFEFKDPDTVKPGAKVEEPFIQRCEIDTVRVKLDFKPKRVDYAGLRSGRTTEFMNFFILEEADMELRHVALNGVSGFERLGKDLNNIWMPDIKSNQLGGVLAGVAPVRSIVNIGIGVRDLVKVPIIEYRKDGRLVRSIKKGTQHFVKTSGSEVARLGAKLAIGTQTLLEKTEEFLVGEPSQQQRYHSGDSGDEEGESSNPAVFSPYADQPLGVYRGLVQAKHGLTRNLNEAKEAILRVPSEAAQGGSAKSAAAAVFRAAPTAVIRPMIGVTEAVHKTLHGIDNTIDKEKREKLRDKYKKR</sequence>
<keyword evidence="7" id="KW-0072">Autophagy</keyword>
<reference evidence="14 15" key="1">
    <citation type="submission" date="2019-10" db="EMBL/GenBank/DDBJ databases">
        <authorList>
            <person name="Palmer J.M."/>
        </authorList>
    </citation>
    <scope>NUCLEOTIDE SEQUENCE [LARGE SCALE GENOMIC DNA]</scope>
    <source>
        <strain evidence="14 15">TWF694</strain>
    </source>
</reference>
<protein>
    <recommendedName>
        <fullName evidence="4">Autophagy-related protein 2</fullName>
    </recommendedName>
</protein>
<feature type="compositionally biased region" description="Polar residues" evidence="13">
    <location>
        <begin position="67"/>
        <end position="77"/>
    </location>
</feature>
<comment type="caution">
    <text evidence="14">The sequence shown here is derived from an EMBL/GenBank/DDBJ whole genome shotgun (WGS) entry which is preliminary data.</text>
</comment>
<evidence type="ECO:0000313" key="15">
    <source>
        <dbReference type="Proteomes" id="UP001365542"/>
    </source>
</evidence>
<evidence type="ECO:0000256" key="2">
    <source>
        <dbReference type="ARBA" id="ARBA00004623"/>
    </source>
</evidence>
<keyword evidence="8" id="KW-0445">Lipid transport</keyword>
<comment type="catalytic activity">
    <reaction evidence="11">
        <text>a 1,2-diacyl-sn-glycero-3-phosphoethanolamine(in) = a 1,2-diacyl-sn-glycero-3-phosphoethanolamine(out)</text>
        <dbReference type="Rhea" id="RHEA:38895"/>
        <dbReference type="ChEBI" id="CHEBI:64612"/>
    </reaction>
</comment>
<feature type="compositionally biased region" description="Polar residues" evidence="13">
    <location>
        <begin position="447"/>
        <end position="461"/>
    </location>
</feature>
<proteinExistence type="inferred from homology"/>
<feature type="compositionally biased region" description="Polar residues" evidence="13">
    <location>
        <begin position="669"/>
        <end position="680"/>
    </location>
</feature>
<evidence type="ECO:0000256" key="13">
    <source>
        <dbReference type="SAM" id="MobiDB-lite"/>
    </source>
</evidence>
<feature type="region of interest" description="Disordered" evidence="13">
    <location>
        <begin position="445"/>
        <end position="471"/>
    </location>
</feature>
<dbReference type="GO" id="GO:0000422">
    <property type="term" value="P:autophagy of mitochondrion"/>
    <property type="evidence" value="ECO:0007669"/>
    <property type="project" value="TreeGrafter"/>
</dbReference>
<dbReference type="Proteomes" id="UP001365542">
    <property type="component" value="Unassembled WGS sequence"/>
</dbReference>
<feature type="compositionally biased region" description="Acidic residues" evidence="13">
    <location>
        <begin position="346"/>
        <end position="362"/>
    </location>
</feature>
<feature type="region of interest" description="Disordered" evidence="13">
    <location>
        <begin position="1971"/>
        <end position="1995"/>
    </location>
</feature>
<dbReference type="GO" id="GO:0032266">
    <property type="term" value="F:phosphatidylinositol-3-phosphate binding"/>
    <property type="evidence" value="ECO:0007669"/>
    <property type="project" value="TreeGrafter"/>
</dbReference>
<dbReference type="PANTHER" id="PTHR13190:SF1">
    <property type="entry name" value="AUTOPHAGY-RELATED 2, ISOFORM A"/>
    <property type="match status" value="1"/>
</dbReference>
<evidence type="ECO:0000256" key="3">
    <source>
        <dbReference type="ARBA" id="ARBA00009714"/>
    </source>
</evidence>
<feature type="compositionally biased region" description="Low complexity" evidence="13">
    <location>
        <begin position="132"/>
        <end position="146"/>
    </location>
</feature>
<evidence type="ECO:0000256" key="1">
    <source>
        <dbReference type="ARBA" id="ARBA00004406"/>
    </source>
</evidence>
<evidence type="ECO:0000256" key="5">
    <source>
        <dbReference type="ARBA" id="ARBA00022448"/>
    </source>
</evidence>
<dbReference type="PANTHER" id="PTHR13190">
    <property type="entry name" value="AUTOPHAGY-RELATED 2, ISOFORM A"/>
    <property type="match status" value="1"/>
</dbReference>
<dbReference type="GO" id="GO:0006869">
    <property type="term" value="P:lipid transport"/>
    <property type="evidence" value="ECO:0007669"/>
    <property type="project" value="UniProtKB-KW"/>
</dbReference>
<evidence type="ECO:0000256" key="8">
    <source>
        <dbReference type="ARBA" id="ARBA00023055"/>
    </source>
</evidence>
<evidence type="ECO:0000313" key="14">
    <source>
        <dbReference type="EMBL" id="KAK6539575.1"/>
    </source>
</evidence>
<feature type="compositionally biased region" description="Basic residues" evidence="13">
    <location>
        <begin position="1672"/>
        <end position="1683"/>
    </location>
</feature>